<evidence type="ECO:0000256" key="2">
    <source>
        <dbReference type="SAM" id="MobiDB-lite"/>
    </source>
</evidence>
<comment type="similarity">
    <text evidence="1">Belongs to the LOB domain-containing protein family.</text>
</comment>
<protein>
    <submittedName>
        <fullName evidence="5">LOB domain-containing protein 4-like</fullName>
    </submittedName>
</protein>
<keyword evidence="4" id="KW-1185">Reference proteome</keyword>
<dbReference type="PANTHER" id="PTHR31301:SF21">
    <property type="entry name" value="LOB DOMAIN-CONTAINING PROTEIN 27-RELATED"/>
    <property type="match status" value="1"/>
</dbReference>
<feature type="compositionally biased region" description="Low complexity" evidence="2">
    <location>
        <begin position="127"/>
        <end position="138"/>
    </location>
</feature>
<dbReference type="OrthoDB" id="1893065at2759"/>
<reference evidence="5" key="2">
    <citation type="submission" date="2025-08" db="UniProtKB">
        <authorList>
            <consortium name="RefSeq"/>
        </authorList>
    </citation>
    <scope>IDENTIFICATION</scope>
    <source>
        <tissue evidence="5">Leaf</tissue>
    </source>
</reference>
<evidence type="ECO:0000313" key="4">
    <source>
        <dbReference type="Proteomes" id="UP000515123"/>
    </source>
</evidence>
<evidence type="ECO:0000259" key="3">
    <source>
        <dbReference type="PROSITE" id="PS50891"/>
    </source>
</evidence>
<name>A0A6P5FK11_ANACO</name>
<dbReference type="GeneID" id="109715409"/>
<dbReference type="Pfam" id="PF03195">
    <property type="entry name" value="LOB"/>
    <property type="match status" value="1"/>
</dbReference>
<dbReference type="InterPro" id="IPR004883">
    <property type="entry name" value="LOB"/>
</dbReference>
<reference evidence="4" key="1">
    <citation type="journal article" date="2015" name="Nat. Genet.">
        <title>The pineapple genome and the evolution of CAM photosynthesis.</title>
        <authorList>
            <person name="Ming R."/>
            <person name="VanBuren R."/>
            <person name="Wai C.M."/>
            <person name="Tang H."/>
            <person name="Schatz M.C."/>
            <person name="Bowers J.E."/>
            <person name="Lyons E."/>
            <person name="Wang M.L."/>
            <person name="Chen J."/>
            <person name="Biggers E."/>
            <person name="Zhang J."/>
            <person name="Huang L."/>
            <person name="Zhang L."/>
            <person name="Miao W."/>
            <person name="Zhang J."/>
            <person name="Ye Z."/>
            <person name="Miao C."/>
            <person name="Lin Z."/>
            <person name="Wang H."/>
            <person name="Zhou H."/>
            <person name="Yim W.C."/>
            <person name="Priest H.D."/>
            <person name="Zheng C."/>
            <person name="Woodhouse M."/>
            <person name="Edger P.P."/>
            <person name="Guyot R."/>
            <person name="Guo H.B."/>
            <person name="Guo H."/>
            <person name="Zheng G."/>
            <person name="Singh R."/>
            <person name="Sharma A."/>
            <person name="Min X."/>
            <person name="Zheng Y."/>
            <person name="Lee H."/>
            <person name="Gurtowski J."/>
            <person name="Sedlazeck F.J."/>
            <person name="Harkess A."/>
            <person name="McKain M.R."/>
            <person name="Liao Z."/>
            <person name="Fang J."/>
            <person name="Liu J."/>
            <person name="Zhang X."/>
            <person name="Zhang Q."/>
            <person name="Hu W."/>
            <person name="Qin Y."/>
            <person name="Wang K."/>
            <person name="Chen L.Y."/>
            <person name="Shirley N."/>
            <person name="Lin Y.R."/>
            <person name="Liu L.Y."/>
            <person name="Hernandez A.G."/>
            <person name="Wright C.L."/>
            <person name="Bulone V."/>
            <person name="Tuskan G.A."/>
            <person name="Heath K."/>
            <person name="Zee F."/>
            <person name="Moore P.H."/>
            <person name="Sunkar R."/>
            <person name="Leebens-Mack J.H."/>
            <person name="Mockler T."/>
            <person name="Bennetzen J.L."/>
            <person name="Freeling M."/>
            <person name="Sankoff D."/>
            <person name="Paterson A.H."/>
            <person name="Zhu X."/>
            <person name="Yang X."/>
            <person name="Smith J.A."/>
            <person name="Cushman J.C."/>
            <person name="Paull R.E."/>
            <person name="Yu Q."/>
        </authorList>
    </citation>
    <scope>NUCLEOTIDE SEQUENCE [LARGE SCALE GENOMIC DNA]</scope>
    <source>
        <strain evidence="4">cv. F153</strain>
    </source>
</reference>
<feature type="region of interest" description="Disordered" evidence="2">
    <location>
        <begin position="124"/>
        <end position="144"/>
    </location>
</feature>
<feature type="domain" description="LOB" evidence="3">
    <location>
        <begin position="9"/>
        <end position="110"/>
    </location>
</feature>
<dbReference type="Proteomes" id="UP000515123">
    <property type="component" value="Linkage group 9"/>
</dbReference>
<organism evidence="4 5">
    <name type="scientific">Ananas comosus</name>
    <name type="common">Pineapple</name>
    <name type="synonym">Ananas ananas</name>
    <dbReference type="NCBI Taxonomy" id="4615"/>
    <lineage>
        <taxon>Eukaryota</taxon>
        <taxon>Viridiplantae</taxon>
        <taxon>Streptophyta</taxon>
        <taxon>Embryophyta</taxon>
        <taxon>Tracheophyta</taxon>
        <taxon>Spermatophyta</taxon>
        <taxon>Magnoliopsida</taxon>
        <taxon>Liliopsida</taxon>
        <taxon>Poales</taxon>
        <taxon>Bromeliaceae</taxon>
        <taxon>Bromelioideae</taxon>
        <taxon>Ananas</taxon>
    </lineage>
</organism>
<gene>
    <name evidence="5" type="primary">LOC109715409</name>
</gene>
<dbReference type="RefSeq" id="XP_020095977.1">
    <property type="nucleotide sequence ID" value="XM_020240388.1"/>
</dbReference>
<evidence type="ECO:0000256" key="1">
    <source>
        <dbReference type="ARBA" id="ARBA00005474"/>
    </source>
</evidence>
<proteinExistence type="inferred from homology"/>
<sequence length="264" mass="29669">MAKGGTSRPACAACKHQRRKCTADCPLALYFPADQPKQFQNAHRLFGVSNILRILKDLDPVQKSEAMKSILYEANVREYLPDIGCAGLIVDLQVKICQLRAEIERINSQIAMYQSDQHQYYHSSTHLQLAPSSSTSQSPLPPAIDNLNVRISHADLPNYDDNNEMKFADPMWANQMYTNNITDGYLDNTATGVQQPFEAVTDTIEQQYDEISPYFDTIDEEKAYESSCGSSTELVQPMMQKQYHGVQNDLKSAAAYLKLTSLTN</sequence>
<dbReference type="PANTHER" id="PTHR31301">
    <property type="entry name" value="LOB DOMAIN-CONTAINING PROTEIN 4-RELATED"/>
    <property type="match status" value="1"/>
</dbReference>
<evidence type="ECO:0000313" key="5">
    <source>
        <dbReference type="RefSeq" id="XP_020095977.1"/>
    </source>
</evidence>
<dbReference type="PROSITE" id="PS50891">
    <property type="entry name" value="LOB"/>
    <property type="match status" value="1"/>
</dbReference>
<accession>A0A6P5FK11</accession>
<dbReference type="AlphaFoldDB" id="A0A6P5FK11"/>